<evidence type="ECO:0000259" key="11">
    <source>
        <dbReference type="PROSITE" id="PS50893"/>
    </source>
</evidence>
<keyword evidence="13" id="KW-1185">Reference proteome</keyword>
<evidence type="ECO:0000256" key="3">
    <source>
        <dbReference type="ARBA" id="ARBA00022475"/>
    </source>
</evidence>
<dbReference type="PROSITE" id="PS50893">
    <property type="entry name" value="ABC_TRANSPORTER_2"/>
    <property type="match status" value="2"/>
</dbReference>
<keyword evidence="10" id="KW-0472">Membrane</keyword>
<dbReference type="Proteomes" id="UP000659630">
    <property type="component" value="Unassembled WGS sequence"/>
</dbReference>
<organism evidence="12 13">
    <name type="scientific">Anaerofilum hominis</name>
    <dbReference type="NCBI Taxonomy" id="2763016"/>
    <lineage>
        <taxon>Bacteria</taxon>
        <taxon>Bacillati</taxon>
        <taxon>Bacillota</taxon>
        <taxon>Clostridia</taxon>
        <taxon>Eubacteriales</taxon>
        <taxon>Oscillospiraceae</taxon>
        <taxon>Anaerofilum</taxon>
    </lineage>
</organism>
<dbReference type="Gene3D" id="3.40.50.300">
    <property type="entry name" value="P-loop containing nucleotide triphosphate hydrolases"/>
    <property type="match status" value="2"/>
</dbReference>
<dbReference type="PANTHER" id="PTHR43790">
    <property type="entry name" value="CARBOHYDRATE TRANSPORT ATP-BINDING PROTEIN MG119-RELATED"/>
    <property type="match status" value="1"/>
</dbReference>
<accession>A0A923IF48</accession>
<dbReference type="InterPro" id="IPR003439">
    <property type="entry name" value="ABC_transporter-like_ATP-bd"/>
</dbReference>
<dbReference type="EMBL" id="JACONZ010000003">
    <property type="protein sequence ID" value="MBC5581597.1"/>
    <property type="molecule type" value="Genomic_DNA"/>
</dbReference>
<evidence type="ECO:0000256" key="9">
    <source>
        <dbReference type="ARBA" id="ARBA00022967"/>
    </source>
</evidence>
<evidence type="ECO:0000256" key="1">
    <source>
        <dbReference type="ARBA" id="ARBA00004202"/>
    </source>
</evidence>
<dbReference type="InterPro" id="IPR050107">
    <property type="entry name" value="ABC_carbohydrate_import_ATPase"/>
</dbReference>
<evidence type="ECO:0000256" key="8">
    <source>
        <dbReference type="ARBA" id="ARBA00022840"/>
    </source>
</evidence>
<keyword evidence="2" id="KW-0813">Transport</keyword>
<dbReference type="InterPro" id="IPR003593">
    <property type="entry name" value="AAA+_ATPase"/>
</dbReference>
<name>A0A923IF48_9FIRM</name>
<reference evidence="12" key="1">
    <citation type="submission" date="2020-08" db="EMBL/GenBank/DDBJ databases">
        <title>Genome public.</title>
        <authorList>
            <person name="Liu C."/>
            <person name="Sun Q."/>
        </authorList>
    </citation>
    <scope>NUCLEOTIDE SEQUENCE</scope>
    <source>
        <strain evidence="12">BX8</strain>
    </source>
</reference>
<feature type="domain" description="ABC transporter" evidence="11">
    <location>
        <begin position="254"/>
        <end position="498"/>
    </location>
</feature>
<dbReference type="GO" id="GO:0016887">
    <property type="term" value="F:ATP hydrolysis activity"/>
    <property type="evidence" value="ECO:0007669"/>
    <property type="project" value="InterPro"/>
</dbReference>
<proteinExistence type="predicted"/>
<sequence length="502" mass="55320">MGNVIEFRNITKYFPGVKALDDISFTARGGEVLALMGENGAGKSTLLKVLNGDYQQDMGDYLVNGEPCHFSSPREAVAAGIGVIYQERQIMLELTVGENIFLGRLPTGFLGHIKMNEVHERAQKIIDEFGLDMRSTDRVKDLSVAYQQMVEIMKAYSRENLKMIAFDEPTASLSDAEIDSLFRIIRKLRDEGKVIIYVSHRMAEIREIADRVAIFKDGCFVGEAPIHEITDKQLIEKMVGRDLGDVFAALDKDKQIGEVVLEVKGLSSPYLKDASFVVRAGEVVGFSGLVGAGRTEVVRAITGADPRTGGEVLLDGKPLVCRSPHDAIKNGVVMVSEDRKLEGIIPRMSVGRNIAVGSLDALSNRFGVIDKKRETQMGVDGKREFNIKTPDLEKPIVELSGGNQQKAIVARWLLTQPRVLILDEPTKGIDVGAKSEFYNMICKFAKEGLAVILISSEMPEVIGLSDRIVVMRGRRIVGEIPAAEATEETLLTMAMMEEHVHE</sequence>
<keyword evidence="5" id="KW-0762">Sugar transport</keyword>
<evidence type="ECO:0000256" key="10">
    <source>
        <dbReference type="ARBA" id="ARBA00023136"/>
    </source>
</evidence>
<dbReference type="GO" id="GO:0005886">
    <property type="term" value="C:plasma membrane"/>
    <property type="evidence" value="ECO:0007669"/>
    <property type="project" value="UniProtKB-SubCell"/>
</dbReference>
<dbReference type="InterPro" id="IPR017871">
    <property type="entry name" value="ABC_transporter-like_CS"/>
</dbReference>
<dbReference type="SMART" id="SM00382">
    <property type="entry name" value="AAA"/>
    <property type="match status" value="2"/>
</dbReference>
<evidence type="ECO:0000256" key="5">
    <source>
        <dbReference type="ARBA" id="ARBA00022597"/>
    </source>
</evidence>
<dbReference type="GO" id="GO:0005524">
    <property type="term" value="F:ATP binding"/>
    <property type="evidence" value="ECO:0007669"/>
    <property type="project" value="UniProtKB-KW"/>
</dbReference>
<evidence type="ECO:0000256" key="6">
    <source>
        <dbReference type="ARBA" id="ARBA00022737"/>
    </source>
</evidence>
<keyword evidence="4" id="KW-0997">Cell inner membrane</keyword>
<evidence type="ECO:0000256" key="7">
    <source>
        <dbReference type="ARBA" id="ARBA00022741"/>
    </source>
</evidence>
<keyword evidence="9" id="KW-1278">Translocase</keyword>
<dbReference type="PANTHER" id="PTHR43790:SF6">
    <property type="entry name" value="ARABINOSE IMPORT ATP-BINDING PROTEIN ARAG"/>
    <property type="match status" value="1"/>
</dbReference>
<comment type="subcellular location">
    <subcellularLocation>
        <location evidence="1">Cell membrane</location>
        <topology evidence="1">Peripheral membrane protein</topology>
    </subcellularLocation>
</comment>
<keyword evidence="7" id="KW-0547">Nucleotide-binding</keyword>
<dbReference type="SUPFAM" id="SSF52540">
    <property type="entry name" value="P-loop containing nucleoside triphosphate hydrolases"/>
    <property type="match status" value="2"/>
</dbReference>
<comment type="caution">
    <text evidence="12">The sequence shown here is derived from an EMBL/GenBank/DDBJ whole genome shotgun (WGS) entry which is preliminary data.</text>
</comment>
<evidence type="ECO:0000313" key="12">
    <source>
        <dbReference type="EMBL" id="MBC5581597.1"/>
    </source>
</evidence>
<dbReference type="FunFam" id="3.40.50.300:FF:000127">
    <property type="entry name" value="Ribose import ATP-binding protein RbsA"/>
    <property type="match status" value="1"/>
</dbReference>
<keyword evidence="6" id="KW-0677">Repeat</keyword>
<protein>
    <submittedName>
        <fullName evidence="12">Sugar ABC transporter ATP-binding protein</fullName>
    </submittedName>
</protein>
<dbReference type="InterPro" id="IPR027417">
    <property type="entry name" value="P-loop_NTPase"/>
</dbReference>
<keyword evidence="8 12" id="KW-0067">ATP-binding</keyword>
<dbReference type="PROSITE" id="PS00211">
    <property type="entry name" value="ABC_TRANSPORTER_1"/>
    <property type="match status" value="1"/>
</dbReference>
<dbReference type="RefSeq" id="WP_186887972.1">
    <property type="nucleotide sequence ID" value="NZ_JACONZ010000003.1"/>
</dbReference>
<dbReference type="AlphaFoldDB" id="A0A923IF48"/>
<dbReference type="Pfam" id="PF00005">
    <property type="entry name" value="ABC_tran"/>
    <property type="match status" value="2"/>
</dbReference>
<evidence type="ECO:0000313" key="13">
    <source>
        <dbReference type="Proteomes" id="UP000659630"/>
    </source>
</evidence>
<feature type="domain" description="ABC transporter" evidence="11">
    <location>
        <begin position="5"/>
        <end position="242"/>
    </location>
</feature>
<evidence type="ECO:0000256" key="4">
    <source>
        <dbReference type="ARBA" id="ARBA00022519"/>
    </source>
</evidence>
<dbReference type="CDD" id="cd03215">
    <property type="entry name" value="ABC_Carb_Monos_II"/>
    <property type="match status" value="1"/>
</dbReference>
<gene>
    <name evidence="12" type="ORF">H8S23_08770</name>
</gene>
<dbReference type="CDD" id="cd03216">
    <property type="entry name" value="ABC_Carb_Monos_I"/>
    <property type="match status" value="1"/>
</dbReference>
<keyword evidence="3" id="KW-1003">Cell membrane</keyword>
<evidence type="ECO:0000256" key="2">
    <source>
        <dbReference type="ARBA" id="ARBA00022448"/>
    </source>
</evidence>